<dbReference type="RefSeq" id="WP_076423160.1">
    <property type="nucleotide sequence ID" value="NZ_FTNM01000006.1"/>
</dbReference>
<organism evidence="5 6">
    <name type="scientific">Pontibacter lucknowensis</name>
    <dbReference type="NCBI Taxonomy" id="1077936"/>
    <lineage>
        <taxon>Bacteria</taxon>
        <taxon>Pseudomonadati</taxon>
        <taxon>Bacteroidota</taxon>
        <taxon>Cytophagia</taxon>
        <taxon>Cytophagales</taxon>
        <taxon>Hymenobacteraceae</taxon>
        <taxon>Pontibacter</taxon>
    </lineage>
</organism>
<dbReference type="InterPro" id="IPR029044">
    <property type="entry name" value="Nucleotide-diphossugar_trans"/>
</dbReference>
<keyword evidence="3 5" id="KW-0808">Transferase</keyword>
<gene>
    <name evidence="5" type="ORF">SAMN05421545_3691</name>
</gene>
<reference evidence="6" key="1">
    <citation type="submission" date="2017-01" db="EMBL/GenBank/DDBJ databases">
        <authorList>
            <person name="Varghese N."/>
            <person name="Submissions S."/>
        </authorList>
    </citation>
    <scope>NUCLEOTIDE SEQUENCE [LARGE SCALE GENOMIC DNA]</scope>
    <source>
        <strain evidence="6">DM9</strain>
    </source>
</reference>
<dbReference type="PANTHER" id="PTHR43179">
    <property type="entry name" value="RHAMNOSYLTRANSFERASE WBBL"/>
    <property type="match status" value="1"/>
</dbReference>
<name>A0A1N7AZH9_9BACT</name>
<evidence type="ECO:0000256" key="3">
    <source>
        <dbReference type="ARBA" id="ARBA00022679"/>
    </source>
</evidence>
<feature type="domain" description="Glycosyltransferase 2-like" evidence="4">
    <location>
        <begin position="120"/>
        <end position="290"/>
    </location>
</feature>
<dbReference type="Gene3D" id="3.90.550.10">
    <property type="entry name" value="Spore Coat Polysaccharide Biosynthesis Protein SpsA, Chain A"/>
    <property type="match status" value="1"/>
</dbReference>
<proteinExistence type="inferred from homology"/>
<sequence>MRNHLPYQISHIYLHEGLSLPSLSTHDQGNYLVFWWHDVALGHVFVAPQQSLTETSYHDKLIEAISPAITFYKNQAKMSPTAWKEWVYQKKSLALETRLNNLFSPVSQDAIPDRVPIAAVICTRDRPSQLQNCLSMLLSLPCRPQEIIVVDNAPSNDASAEVVKQFGEVTYIKEPRPGLDIARNTGARDAQASIVAYVDDDVTVHPLWAYQVWKTFQDPGIAAMTGLVIASELKTEAQFIFEKHWSFNRGYTDIFYTPDFIQATLSQGPPVWVIGAGANMAFRKELFEQVGYFDELLDVGAAGCSGDSEMWYRILIKGYTIHYNPRAIAYHEHRREIEGLKKQIFYYMRGHAAAALIQQRQQKAGYIRHLFWRLPKQYAQLLKSGFPNYRYRHKTLFVEMLGVLSGLNYYFKNRQHARQ</sequence>
<dbReference type="InterPro" id="IPR001173">
    <property type="entry name" value="Glyco_trans_2-like"/>
</dbReference>
<dbReference type="Pfam" id="PF00535">
    <property type="entry name" value="Glycos_transf_2"/>
    <property type="match status" value="1"/>
</dbReference>
<accession>A0A1N7AZH9</accession>
<dbReference type="STRING" id="1077936.SAMN05421545_3691"/>
<evidence type="ECO:0000256" key="2">
    <source>
        <dbReference type="ARBA" id="ARBA00022676"/>
    </source>
</evidence>
<dbReference type="GO" id="GO:0016757">
    <property type="term" value="F:glycosyltransferase activity"/>
    <property type="evidence" value="ECO:0007669"/>
    <property type="project" value="UniProtKB-KW"/>
</dbReference>
<dbReference type="SUPFAM" id="SSF53448">
    <property type="entry name" value="Nucleotide-diphospho-sugar transferases"/>
    <property type="match status" value="1"/>
</dbReference>
<dbReference type="Proteomes" id="UP000185924">
    <property type="component" value="Unassembled WGS sequence"/>
</dbReference>
<evidence type="ECO:0000313" key="5">
    <source>
        <dbReference type="EMBL" id="SIR44363.1"/>
    </source>
</evidence>
<dbReference type="PANTHER" id="PTHR43179:SF12">
    <property type="entry name" value="GALACTOFURANOSYLTRANSFERASE GLFT2"/>
    <property type="match status" value="1"/>
</dbReference>
<dbReference type="OrthoDB" id="6638511at2"/>
<evidence type="ECO:0000259" key="4">
    <source>
        <dbReference type="Pfam" id="PF00535"/>
    </source>
</evidence>
<keyword evidence="6" id="KW-1185">Reference proteome</keyword>
<comment type="similarity">
    <text evidence="1">Belongs to the glycosyltransferase 2 family.</text>
</comment>
<dbReference type="AlphaFoldDB" id="A0A1N7AZH9"/>
<protein>
    <submittedName>
        <fullName evidence="5">Glycosyltransferase, GT2 family</fullName>
    </submittedName>
</protein>
<evidence type="ECO:0000256" key="1">
    <source>
        <dbReference type="ARBA" id="ARBA00006739"/>
    </source>
</evidence>
<dbReference type="EMBL" id="FTNM01000006">
    <property type="protein sequence ID" value="SIR44363.1"/>
    <property type="molecule type" value="Genomic_DNA"/>
</dbReference>
<keyword evidence="2" id="KW-0328">Glycosyltransferase</keyword>
<evidence type="ECO:0000313" key="6">
    <source>
        <dbReference type="Proteomes" id="UP000185924"/>
    </source>
</evidence>